<dbReference type="InterPro" id="IPR028087">
    <property type="entry name" value="Tad_N"/>
</dbReference>
<dbReference type="SUPFAM" id="SSF53300">
    <property type="entry name" value="vWA-like"/>
    <property type="match status" value="1"/>
</dbReference>
<gene>
    <name evidence="2" type="ORF">GCM10023333_20850</name>
</gene>
<reference evidence="3" key="1">
    <citation type="journal article" date="2019" name="Int. J. Syst. Evol. Microbiol.">
        <title>The Global Catalogue of Microorganisms (GCM) 10K type strain sequencing project: providing services to taxonomists for standard genome sequencing and annotation.</title>
        <authorList>
            <consortium name="The Broad Institute Genomics Platform"/>
            <consortium name="The Broad Institute Genome Sequencing Center for Infectious Disease"/>
            <person name="Wu L."/>
            <person name="Ma J."/>
        </authorList>
    </citation>
    <scope>NUCLEOTIDE SEQUENCE [LARGE SCALE GENOMIC DNA]</scope>
    <source>
        <strain evidence="3">JCM 18401</strain>
    </source>
</reference>
<organism evidence="2 3">
    <name type="scientific">Ferrimonas pelagia</name>
    <dbReference type="NCBI Taxonomy" id="1177826"/>
    <lineage>
        <taxon>Bacteria</taxon>
        <taxon>Pseudomonadati</taxon>
        <taxon>Pseudomonadota</taxon>
        <taxon>Gammaproteobacteria</taxon>
        <taxon>Alteromonadales</taxon>
        <taxon>Ferrimonadaceae</taxon>
        <taxon>Ferrimonas</taxon>
    </lineage>
</organism>
<dbReference type="InterPro" id="IPR002035">
    <property type="entry name" value="VWF_A"/>
</dbReference>
<dbReference type="InterPro" id="IPR036465">
    <property type="entry name" value="vWFA_dom_sf"/>
</dbReference>
<dbReference type="PROSITE" id="PS50234">
    <property type="entry name" value="VWFA"/>
    <property type="match status" value="1"/>
</dbReference>
<name>A0ABP9EWG4_9GAMM</name>
<dbReference type="Proteomes" id="UP001499988">
    <property type="component" value="Unassembled WGS sequence"/>
</dbReference>
<dbReference type="RefSeq" id="WP_345335322.1">
    <property type="nucleotide sequence ID" value="NZ_BAABJZ010000070.1"/>
</dbReference>
<accession>A0ABP9EWG4</accession>
<evidence type="ECO:0000313" key="2">
    <source>
        <dbReference type="EMBL" id="GAA4887245.1"/>
    </source>
</evidence>
<sequence>MMMTIALPVLLVMVGLALDGGRAYAVRAKLYSAVDAAVLAAARSVSDGEDAARAAAQKYFNANIGSSYFDSTPNLDPIEFRYDSDGLIHINASASAPMETMLLNVAGWSELDVNVNAETIRRPVDLALVIDNTTSLRFGDDGDVTQDVIDRSKDFVARFNESFDRVSLISYAFGAENPVPFESHRGFDIAEIRNEIDDFEFGGNGRPSQYTNASEGMWNALNQLRTVSDPASLRVIVIFNDGAPNTFSSEFEFLDGSTYSGSIRSGDGRSGNPRGLWEPDAIAEQAPSPYYIEGGIHNRLASLPLYYNTHDPDEQEFFVINPDHPIRPVTNFTNGGSNALYQRVNRVARNLTEDIAEQARKEGIYVLTLGLGSRLTEGTGPDNERGEDLLVRMANDPSMLNDSDLADDFKPDQLQGIYCHAVNIDALAPCFEEMLEVIIRLTI</sequence>
<dbReference type="SMART" id="SM00327">
    <property type="entry name" value="VWA"/>
    <property type="match status" value="1"/>
</dbReference>
<dbReference type="EMBL" id="BAABJZ010000070">
    <property type="protein sequence ID" value="GAA4887245.1"/>
    <property type="molecule type" value="Genomic_DNA"/>
</dbReference>
<comment type="caution">
    <text evidence="2">The sequence shown here is derived from an EMBL/GenBank/DDBJ whole genome shotgun (WGS) entry which is preliminary data.</text>
</comment>
<feature type="domain" description="VWFA" evidence="1">
    <location>
        <begin position="125"/>
        <end position="422"/>
    </location>
</feature>
<proteinExistence type="predicted"/>
<dbReference type="CDD" id="cd00198">
    <property type="entry name" value="vWFA"/>
    <property type="match status" value="1"/>
</dbReference>
<keyword evidence="3" id="KW-1185">Reference proteome</keyword>
<protein>
    <recommendedName>
        <fullName evidence="1">VWFA domain-containing protein</fullName>
    </recommendedName>
</protein>
<dbReference type="Pfam" id="PF13400">
    <property type="entry name" value="Tad"/>
    <property type="match status" value="1"/>
</dbReference>
<evidence type="ECO:0000313" key="3">
    <source>
        <dbReference type="Proteomes" id="UP001499988"/>
    </source>
</evidence>
<evidence type="ECO:0000259" key="1">
    <source>
        <dbReference type="PROSITE" id="PS50234"/>
    </source>
</evidence>
<dbReference type="Gene3D" id="3.40.50.410">
    <property type="entry name" value="von Willebrand factor, type A domain"/>
    <property type="match status" value="1"/>
</dbReference>
<dbReference type="Pfam" id="PF13519">
    <property type="entry name" value="VWA_2"/>
    <property type="match status" value="1"/>
</dbReference>